<proteinExistence type="predicted"/>
<protein>
    <submittedName>
        <fullName evidence="5">Leucine-rich repeat protein 1</fullName>
    </submittedName>
</protein>
<reference evidence="5" key="1">
    <citation type="submission" date="2014-11" db="EMBL/GenBank/DDBJ databases">
        <authorList>
            <person name="Geib S."/>
        </authorList>
    </citation>
    <scope>NUCLEOTIDE SEQUENCE</scope>
</reference>
<dbReference type="InterPro" id="IPR050216">
    <property type="entry name" value="LRR_domain-containing"/>
</dbReference>
<dbReference type="OrthoDB" id="17912at2759"/>
<feature type="domain" description="PIF1/LRR1 pleckstrin homology" evidence="4">
    <location>
        <begin position="1"/>
        <end position="121"/>
    </location>
</feature>
<dbReference type="GeneID" id="105219364"/>
<reference evidence="5" key="2">
    <citation type="journal article" date="2015" name="Gigascience">
        <title>Reconstructing a comprehensive transcriptome assembly of a white-pupal translocated strain of the pest fruit fly Bactrocera cucurbitae.</title>
        <authorList>
            <person name="Sim S.B."/>
            <person name="Calla B."/>
            <person name="Hall B."/>
            <person name="DeRego T."/>
            <person name="Geib S.M."/>
        </authorList>
    </citation>
    <scope>NUCLEOTIDE SEQUENCE</scope>
</reference>
<keyword evidence="2" id="KW-0677">Repeat</keyword>
<accession>A0A0A1WQM5</accession>
<dbReference type="PANTHER" id="PTHR48051:SF1">
    <property type="entry name" value="RAS SUPPRESSOR PROTEIN 1"/>
    <property type="match status" value="1"/>
</dbReference>
<dbReference type="PANTHER" id="PTHR48051">
    <property type="match status" value="1"/>
</dbReference>
<dbReference type="EMBL" id="GBXI01013341">
    <property type="protein sequence ID" value="JAD00951.1"/>
    <property type="molecule type" value="Transcribed_RNA"/>
</dbReference>
<keyword evidence="3" id="KW-0539">Nucleus</keyword>
<dbReference type="Pfam" id="PF13855">
    <property type="entry name" value="LRR_8"/>
    <property type="match status" value="1"/>
</dbReference>
<dbReference type="Gene3D" id="3.80.10.10">
    <property type="entry name" value="Ribonuclease Inhibitor"/>
    <property type="match status" value="2"/>
</dbReference>
<dbReference type="InterPro" id="IPR032675">
    <property type="entry name" value="LRR_dom_sf"/>
</dbReference>
<dbReference type="GO" id="GO:0005737">
    <property type="term" value="C:cytoplasm"/>
    <property type="evidence" value="ECO:0007669"/>
    <property type="project" value="TreeGrafter"/>
</dbReference>
<evidence type="ECO:0000256" key="2">
    <source>
        <dbReference type="ARBA" id="ARBA00022737"/>
    </source>
</evidence>
<sequence length="418" mass="47361">MKILCETVVQDRVTQRNRSPRYVKSTLAVGYNNSAKDAEGNSTKQLEIMHFTPQNQAGERFKVTNNIEKIFSKFLRDGKVTIGFKEPAINLMINCDPIQLKGFLQTIKLGLEGKDSINLRLNIAAASAIPQRSKPQEKLTVLRRGDYPVKGFPRTLKSLKISNIQLLKISFEICSLRNMTMLDLSDNQISKVPREMGRLSLVSFTINNNQLGTINDWEWLRGKEIRKSLRELDLSANELNYFPLDLIRLEQLIGLKLSNNKIKRLPFGFRRLRNLRNLYIASNLLTSLPSDFNQMCVSVLDVWGNKFGMKMEHNLSGASNILNSSPLWLLSARAVCQNKLPYSAGTLPWLLLDILAESPLCACGKLCFDTPIYERAVMATLDYVKTLVVSREHLIYADIVLCGTNCGGRKQMLTYEHS</sequence>
<gene>
    <name evidence="5" type="primary">LRR1</name>
    <name evidence="5" type="ORF">g.1448</name>
</gene>
<dbReference type="InterPro" id="IPR001611">
    <property type="entry name" value="Leu-rich_rpt"/>
</dbReference>
<dbReference type="SMART" id="SM00369">
    <property type="entry name" value="LRR_TYP"/>
    <property type="match status" value="3"/>
</dbReference>
<evidence type="ECO:0000259" key="4">
    <source>
        <dbReference type="Pfam" id="PF25344"/>
    </source>
</evidence>
<dbReference type="Pfam" id="PF25344">
    <property type="entry name" value="PH_LRR1"/>
    <property type="match status" value="1"/>
</dbReference>
<dbReference type="AlphaFoldDB" id="A0A0A1WQM5"/>
<organism evidence="5">
    <name type="scientific">Zeugodacus cucurbitae</name>
    <name type="common">Melon fruit fly</name>
    <name type="synonym">Bactrocera cucurbitae</name>
    <dbReference type="NCBI Taxonomy" id="28588"/>
    <lineage>
        <taxon>Eukaryota</taxon>
        <taxon>Metazoa</taxon>
        <taxon>Ecdysozoa</taxon>
        <taxon>Arthropoda</taxon>
        <taxon>Hexapoda</taxon>
        <taxon>Insecta</taxon>
        <taxon>Pterygota</taxon>
        <taxon>Neoptera</taxon>
        <taxon>Endopterygota</taxon>
        <taxon>Diptera</taxon>
        <taxon>Brachycera</taxon>
        <taxon>Muscomorpha</taxon>
        <taxon>Tephritoidea</taxon>
        <taxon>Tephritidae</taxon>
        <taxon>Zeugodacus</taxon>
        <taxon>Zeugodacus</taxon>
    </lineage>
</organism>
<evidence type="ECO:0000313" key="5">
    <source>
        <dbReference type="EMBL" id="JAD00951.1"/>
    </source>
</evidence>
<evidence type="ECO:0000256" key="1">
    <source>
        <dbReference type="ARBA" id="ARBA00022614"/>
    </source>
</evidence>
<name>A0A0A1WQM5_ZEUCU</name>
<dbReference type="InterPro" id="IPR003591">
    <property type="entry name" value="Leu-rich_rpt_typical-subtyp"/>
</dbReference>
<evidence type="ECO:0000256" key="3">
    <source>
        <dbReference type="ARBA" id="ARBA00023242"/>
    </source>
</evidence>
<dbReference type="PROSITE" id="PS51450">
    <property type="entry name" value="LRR"/>
    <property type="match status" value="1"/>
</dbReference>
<dbReference type="SUPFAM" id="SSF52058">
    <property type="entry name" value="L domain-like"/>
    <property type="match status" value="1"/>
</dbReference>
<dbReference type="InterPro" id="IPR057437">
    <property type="entry name" value="PIF1/LRR1_PH"/>
</dbReference>
<keyword evidence="1" id="KW-0433">Leucine-rich repeat</keyword>
<dbReference type="CTD" id="34449"/>